<dbReference type="InterPro" id="IPR039261">
    <property type="entry name" value="FNR_nucleotide-bd"/>
</dbReference>
<evidence type="ECO:0000259" key="15">
    <source>
        <dbReference type="PROSITE" id="PS51384"/>
    </source>
</evidence>
<evidence type="ECO:0000313" key="16">
    <source>
        <dbReference type="EMBL" id="CUA72829.1"/>
    </source>
</evidence>
<keyword evidence="12" id="KW-0325">Glycoprotein</keyword>
<keyword evidence="9" id="KW-0560">Oxidoreductase</keyword>
<dbReference type="Proteomes" id="UP000044841">
    <property type="component" value="Unassembled WGS sequence"/>
</dbReference>
<feature type="transmembrane region" description="Helical" evidence="14">
    <location>
        <begin position="152"/>
        <end position="173"/>
    </location>
</feature>
<comment type="catalytic activity">
    <reaction evidence="13">
        <text>2 a Fe(II)-siderophore + NADP(+) + H(+) = 2 a Fe(III)-siderophore + NADPH</text>
        <dbReference type="Rhea" id="RHEA:28795"/>
        <dbReference type="Rhea" id="RHEA-COMP:11342"/>
        <dbReference type="Rhea" id="RHEA-COMP:11344"/>
        <dbReference type="ChEBI" id="CHEBI:15378"/>
        <dbReference type="ChEBI" id="CHEBI:29033"/>
        <dbReference type="ChEBI" id="CHEBI:29034"/>
        <dbReference type="ChEBI" id="CHEBI:57783"/>
        <dbReference type="ChEBI" id="CHEBI:58349"/>
        <dbReference type="EC" id="1.16.1.9"/>
    </reaction>
</comment>
<keyword evidence="8 14" id="KW-1133">Transmembrane helix</keyword>
<dbReference type="PANTHER" id="PTHR32361:SF9">
    <property type="entry name" value="FERRIC REDUCTASE TRANSMEMBRANE COMPONENT 3-RELATED"/>
    <property type="match status" value="1"/>
</dbReference>
<dbReference type="Pfam" id="PF01794">
    <property type="entry name" value="Ferric_reduct"/>
    <property type="match status" value="1"/>
</dbReference>
<keyword evidence="17" id="KW-1185">Reference proteome</keyword>
<evidence type="ECO:0000256" key="6">
    <source>
        <dbReference type="ARBA" id="ARBA00022692"/>
    </source>
</evidence>
<dbReference type="GO" id="GO:0006826">
    <property type="term" value="P:iron ion transport"/>
    <property type="evidence" value="ECO:0007669"/>
    <property type="project" value="UniProtKB-ARBA"/>
</dbReference>
<keyword evidence="7" id="KW-0249">Electron transport</keyword>
<evidence type="ECO:0000256" key="8">
    <source>
        <dbReference type="ARBA" id="ARBA00022989"/>
    </source>
</evidence>
<evidence type="ECO:0000256" key="4">
    <source>
        <dbReference type="ARBA" id="ARBA00022448"/>
    </source>
</evidence>
<dbReference type="EC" id="1.16.1.9" evidence="3"/>
<comment type="similarity">
    <text evidence="2">Belongs to the ferric reductase (FRE) family.</text>
</comment>
<proteinExistence type="inferred from homology"/>
<organism evidence="16 17">
    <name type="scientific">Rhizoctonia solani</name>
    <dbReference type="NCBI Taxonomy" id="456999"/>
    <lineage>
        <taxon>Eukaryota</taxon>
        <taxon>Fungi</taxon>
        <taxon>Dikarya</taxon>
        <taxon>Basidiomycota</taxon>
        <taxon>Agaricomycotina</taxon>
        <taxon>Agaricomycetes</taxon>
        <taxon>Cantharellales</taxon>
        <taxon>Ceratobasidiaceae</taxon>
        <taxon>Rhizoctonia</taxon>
    </lineage>
</organism>
<dbReference type="InterPro" id="IPR017938">
    <property type="entry name" value="Riboflavin_synthase-like_b-brl"/>
</dbReference>
<keyword evidence="10" id="KW-0406">Ion transport</keyword>
<evidence type="ECO:0000256" key="10">
    <source>
        <dbReference type="ARBA" id="ARBA00023065"/>
    </source>
</evidence>
<protein>
    <recommendedName>
        <fullName evidence="3">ferric-chelate reductase (NADPH)</fullName>
        <ecNumber evidence="3">1.16.1.9</ecNumber>
    </recommendedName>
</protein>
<dbReference type="GO" id="GO:0052851">
    <property type="term" value="F:ferric-chelate reductase (NADPH) activity"/>
    <property type="evidence" value="ECO:0007669"/>
    <property type="project" value="UniProtKB-EC"/>
</dbReference>
<dbReference type="InterPro" id="IPR051410">
    <property type="entry name" value="Ferric/Cupric_Reductase"/>
</dbReference>
<gene>
    <name evidence="16" type="ORF">RSOLAG22IIIB_10333</name>
</gene>
<dbReference type="SUPFAM" id="SSF63380">
    <property type="entry name" value="Riboflavin synthase domain-like"/>
    <property type="match status" value="1"/>
</dbReference>
<keyword evidence="5" id="KW-1003">Cell membrane</keyword>
<evidence type="ECO:0000256" key="1">
    <source>
        <dbReference type="ARBA" id="ARBA00004651"/>
    </source>
</evidence>
<dbReference type="GO" id="GO:0006879">
    <property type="term" value="P:intracellular iron ion homeostasis"/>
    <property type="evidence" value="ECO:0007669"/>
    <property type="project" value="TreeGrafter"/>
</dbReference>
<name>A0A0K6G369_9AGAM</name>
<dbReference type="SFLD" id="SFLDS00052">
    <property type="entry name" value="Ferric_Reductase_Domain"/>
    <property type="match status" value="1"/>
</dbReference>
<dbReference type="SUPFAM" id="SSF52343">
    <property type="entry name" value="Ferredoxin reductase-like, C-terminal NADP-linked domain"/>
    <property type="match status" value="1"/>
</dbReference>
<feature type="transmembrane region" description="Helical" evidence="14">
    <location>
        <begin position="179"/>
        <end position="205"/>
    </location>
</feature>
<comment type="subcellular location">
    <subcellularLocation>
        <location evidence="1">Cell membrane</location>
        <topology evidence="1">Multi-pass membrane protein</topology>
    </subcellularLocation>
</comment>
<dbReference type="Pfam" id="PF08030">
    <property type="entry name" value="NAD_binding_6"/>
    <property type="match status" value="1"/>
</dbReference>
<evidence type="ECO:0000313" key="17">
    <source>
        <dbReference type="Proteomes" id="UP000044841"/>
    </source>
</evidence>
<evidence type="ECO:0000256" key="3">
    <source>
        <dbReference type="ARBA" id="ARBA00012668"/>
    </source>
</evidence>
<dbReference type="GO" id="GO:0015677">
    <property type="term" value="P:copper ion import"/>
    <property type="evidence" value="ECO:0007669"/>
    <property type="project" value="TreeGrafter"/>
</dbReference>
<feature type="transmembrane region" description="Helical" evidence="14">
    <location>
        <begin position="278"/>
        <end position="299"/>
    </location>
</feature>
<evidence type="ECO:0000256" key="12">
    <source>
        <dbReference type="ARBA" id="ARBA00023180"/>
    </source>
</evidence>
<dbReference type="InterPro" id="IPR013112">
    <property type="entry name" value="FAD-bd_8"/>
</dbReference>
<dbReference type="CDD" id="cd06186">
    <property type="entry name" value="NOX_Duox_like_FAD_NADP"/>
    <property type="match status" value="1"/>
</dbReference>
<evidence type="ECO:0000256" key="11">
    <source>
        <dbReference type="ARBA" id="ARBA00023136"/>
    </source>
</evidence>
<dbReference type="Pfam" id="PF08022">
    <property type="entry name" value="FAD_binding_8"/>
    <property type="match status" value="1"/>
</dbReference>
<evidence type="ECO:0000256" key="7">
    <source>
        <dbReference type="ARBA" id="ARBA00022982"/>
    </source>
</evidence>
<evidence type="ECO:0000256" key="2">
    <source>
        <dbReference type="ARBA" id="ARBA00006278"/>
    </source>
</evidence>
<dbReference type="GO" id="GO:0005886">
    <property type="term" value="C:plasma membrane"/>
    <property type="evidence" value="ECO:0007669"/>
    <property type="project" value="UniProtKB-SubCell"/>
</dbReference>
<evidence type="ECO:0000256" key="13">
    <source>
        <dbReference type="ARBA" id="ARBA00048483"/>
    </source>
</evidence>
<dbReference type="Gene3D" id="3.40.50.80">
    <property type="entry name" value="Nucleotide-binding domain of ferredoxin-NADP reductase (FNR) module"/>
    <property type="match status" value="1"/>
</dbReference>
<keyword evidence="11 14" id="KW-0472">Membrane</keyword>
<feature type="transmembrane region" description="Helical" evidence="14">
    <location>
        <begin position="19"/>
        <end position="39"/>
    </location>
</feature>
<evidence type="ECO:0000256" key="9">
    <source>
        <dbReference type="ARBA" id="ARBA00023002"/>
    </source>
</evidence>
<dbReference type="InterPro" id="IPR013130">
    <property type="entry name" value="Fe3_Rdtase_TM_dom"/>
</dbReference>
<evidence type="ECO:0000256" key="5">
    <source>
        <dbReference type="ARBA" id="ARBA00022475"/>
    </source>
</evidence>
<dbReference type="EMBL" id="CYGV01001317">
    <property type="protein sequence ID" value="CUA72829.1"/>
    <property type="molecule type" value="Genomic_DNA"/>
</dbReference>
<reference evidence="16 17" key="1">
    <citation type="submission" date="2015-07" db="EMBL/GenBank/DDBJ databases">
        <authorList>
            <person name="Noorani M."/>
        </authorList>
    </citation>
    <scope>NUCLEOTIDE SEQUENCE [LARGE SCALE GENOMIC DNA]</scope>
    <source>
        <strain evidence="16">BBA 69670</strain>
    </source>
</reference>
<dbReference type="PROSITE" id="PS51384">
    <property type="entry name" value="FAD_FR"/>
    <property type="match status" value="1"/>
</dbReference>
<dbReference type="PANTHER" id="PTHR32361">
    <property type="entry name" value="FERRIC/CUPRIC REDUCTASE TRANSMEMBRANE COMPONENT"/>
    <property type="match status" value="1"/>
</dbReference>
<evidence type="ECO:0000256" key="14">
    <source>
        <dbReference type="SAM" id="Phobius"/>
    </source>
</evidence>
<feature type="domain" description="FAD-binding FR-type" evidence="15">
    <location>
        <begin position="313"/>
        <end position="439"/>
    </location>
</feature>
<keyword evidence="4" id="KW-0813">Transport</keyword>
<dbReference type="AlphaFoldDB" id="A0A0K6G369"/>
<dbReference type="InterPro" id="IPR017927">
    <property type="entry name" value="FAD-bd_FR_type"/>
</dbReference>
<sequence length="610" mass="65506">MAGGAAAAAPPTPISNDDIGFYTDILILFVLLFFTITALPRLFARLSHRTAWKDGWIILRGSSSSISKFSTSANSSTFSVSRKPTYTKGGLSRATSEKRLGGLGSTESETFESSYAPQSFNVNVVPHLRPLAESRGMNRLVARYAGYSVGQYVILFGYAALITVAMFLFASPVSNIKRAGFVCISQIPIVFALGTKNSLVGWLVGMGYEKLNYIHRWVGQLMFITGLFHVVGYLVKWTKSGVLPIAAKNQFWGWMAFGGLVFCAMLSLPVIRRSSYNIFWHSHWIGLIIMVFASCLHVPQCIPYGVAAGAIYGLDQLMRIIKSHWVTATITPVPEMKCTQISIPTLTRGWRAGQHVRLRILSAGMGPIGWAEAHPFTIASVSNASGQGDGLTLLAKRAGDWTNNLYTLSQGTPSTEKGIGIGRNLSVIIEGPYGGPGPCIFASFTSAVIVTGGSGVTFATSAVEELIVQAEQGNAKTRSIDLVWIVQEHKSAAPLLPVFAALSSRASTIHTLALRVMIHYTRASESVPTNISELVGHDFISFVAGRPDITQTVSEAVRRTAVGGSAGGVIVGVCGPQALVEDVWKAERAVGSEVRKAAGGVEVHEEAFGW</sequence>
<feature type="transmembrane region" description="Helical" evidence="14">
    <location>
        <begin position="217"/>
        <end position="235"/>
    </location>
</feature>
<feature type="transmembrane region" description="Helical" evidence="14">
    <location>
        <begin position="251"/>
        <end position="271"/>
    </location>
</feature>
<accession>A0A0K6G369</accession>
<keyword evidence="6 14" id="KW-0812">Transmembrane</keyword>
<dbReference type="InterPro" id="IPR013121">
    <property type="entry name" value="Fe_red_NAD-bd_6"/>
</dbReference>
<dbReference type="SFLD" id="SFLDG01168">
    <property type="entry name" value="Ferric_reductase_subgroup_(FRE"/>
    <property type="match status" value="1"/>
</dbReference>